<reference evidence="2 3" key="1">
    <citation type="submission" date="2019-04" db="EMBL/GenBank/DDBJ databases">
        <title>Chromosome genome assembly for Takifugu flavidus.</title>
        <authorList>
            <person name="Xiao S."/>
        </authorList>
    </citation>
    <scope>NUCLEOTIDE SEQUENCE [LARGE SCALE GENOMIC DNA]</scope>
    <source>
        <strain evidence="2">HTHZ2018</strain>
        <tissue evidence="2">Muscle</tissue>
    </source>
</reference>
<organism evidence="2 3">
    <name type="scientific">Takifugu flavidus</name>
    <name type="common">sansaifugu</name>
    <dbReference type="NCBI Taxonomy" id="433684"/>
    <lineage>
        <taxon>Eukaryota</taxon>
        <taxon>Metazoa</taxon>
        <taxon>Chordata</taxon>
        <taxon>Craniata</taxon>
        <taxon>Vertebrata</taxon>
        <taxon>Euteleostomi</taxon>
        <taxon>Actinopterygii</taxon>
        <taxon>Neopterygii</taxon>
        <taxon>Teleostei</taxon>
        <taxon>Neoteleostei</taxon>
        <taxon>Acanthomorphata</taxon>
        <taxon>Eupercaria</taxon>
        <taxon>Tetraodontiformes</taxon>
        <taxon>Tetradontoidea</taxon>
        <taxon>Tetraodontidae</taxon>
        <taxon>Takifugu</taxon>
    </lineage>
</organism>
<comment type="caution">
    <text evidence="2">The sequence shown here is derived from an EMBL/GenBank/DDBJ whole genome shotgun (WGS) entry which is preliminary data.</text>
</comment>
<dbReference type="EMBL" id="RHFK02000004">
    <property type="protein sequence ID" value="TWW76972.1"/>
    <property type="molecule type" value="Genomic_DNA"/>
</dbReference>
<name>A0A5C6PB32_9TELE</name>
<proteinExistence type="predicted"/>
<dbReference type="AlphaFoldDB" id="A0A5C6PB32"/>
<protein>
    <submittedName>
        <fullName evidence="2">Uncharacterized protein</fullName>
    </submittedName>
</protein>
<feature type="region of interest" description="Disordered" evidence="1">
    <location>
        <begin position="51"/>
        <end position="97"/>
    </location>
</feature>
<sequence>MLHGGLSIQPDAFKSILGMLRLNSESFAFVSLRTQQAGCFDADLCARRNEGRDEEQTACDGGSPSPRLPSDTGVDSGERMSAVTTLQQPKRSSKSETCSRFIQLNGILDILDFLPEGEDDSQTTGSRTNTVPLSNSEFLPLALVCLQ</sequence>
<keyword evidence="3" id="KW-1185">Reference proteome</keyword>
<feature type="compositionally biased region" description="Polar residues" evidence="1">
    <location>
        <begin position="82"/>
        <end position="97"/>
    </location>
</feature>
<accession>A0A5C6PB32</accession>
<gene>
    <name evidence="2" type="ORF">D4764_12G0003620</name>
</gene>
<evidence type="ECO:0000313" key="3">
    <source>
        <dbReference type="Proteomes" id="UP000324091"/>
    </source>
</evidence>
<evidence type="ECO:0000256" key="1">
    <source>
        <dbReference type="SAM" id="MobiDB-lite"/>
    </source>
</evidence>
<evidence type="ECO:0000313" key="2">
    <source>
        <dbReference type="EMBL" id="TWW76972.1"/>
    </source>
</evidence>
<dbReference type="Proteomes" id="UP000324091">
    <property type="component" value="Chromosome 12"/>
</dbReference>